<reference evidence="10 11" key="1">
    <citation type="journal article" date="2018" name="Nat. Ecol. Evol.">
        <title>Shark genomes provide insights into elasmobranch evolution and the origin of vertebrates.</title>
        <authorList>
            <person name="Hara Y"/>
            <person name="Yamaguchi K"/>
            <person name="Onimaru K"/>
            <person name="Kadota M"/>
            <person name="Koyanagi M"/>
            <person name="Keeley SD"/>
            <person name="Tatsumi K"/>
            <person name="Tanaka K"/>
            <person name="Motone F"/>
            <person name="Kageyama Y"/>
            <person name="Nozu R"/>
            <person name="Adachi N"/>
            <person name="Nishimura O"/>
            <person name="Nakagawa R"/>
            <person name="Tanegashima C"/>
            <person name="Kiyatake I"/>
            <person name="Matsumoto R"/>
            <person name="Murakumo K"/>
            <person name="Nishida K"/>
            <person name="Terakita A"/>
            <person name="Kuratani S"/>
            <person name="Sato K"/>
            <person name="Hyodo S Kuraku.S."/>
        </authorList>
    </citation>
    <scope>NUCLEOTIDE SEQUENCE [LARGE SCALE GENOMIC DNA]</scope>
</reference>
<comment type="caution">
    <text evidence="10">The sequence shown here is derived from an EMBL/GenBank/DDBJ whole genome shotgun (WGS) entry which is preliminary data.</text>
</comment>
<dbReference type="GO" id="GO:0007156">
    <property type="term" value="P:homophilic cell adhesion via plasma membrane adhesion molecules"/>
    <property type="evidence" value="ECO:0007669"/>
    <property type="project" value="InterPro"/>
</dbReference>
<evidence type="ECO:0000313" key="10">
    <source>
        <dbReference type="EMBL" id="GCB76635.1"/>
    </source>
</evidence>
<keyword evidence="7" id="KW-0325">Glycoprotein</keyword>
<dbReference type="GO" id="GO:0005912">
    <property type="term" value="C:adherens junction"/>
    <property type="evidence" value="ECO:0007669"/>
    <property type="project" value="TreeGrafter"/>
</dbReference>
<dbReference type="Pfam" id="PF00028">
    <property type="entry name" value="Cadherin"/>
    <property type="match status" value="1"/>
</dbReference>
<name>A0A401PU58_SCYTO</name>
<keyword evidence="4 8" id="KW-0106">Calcium</keyword>
<sequence>MMPARILLVSYRRFTASLPLRKEPGSATGIYALVLFSTIDLCGVEAKHSVVLHREKRRWISGTFQLREEDPGPFPKEAVKVFNDKSQNHTVTFSLQGEGVDTEPEKGLFSIDRYTGQINVNRKVDREKTKQFLVQNIFIRVFKIAVSLCNLKHLC</sequence>
<protein>
    <recommendedName>
        <fullName evidence="9">Cadherin domain-containing protein</fullName>
    </recommendedName>
</protein>
<dbReference type="SUPFAM" id="SSF49313">
    <property type="entry name" value="Cadherin-like"/>
    <property type="match status" value="1"/>
</dbReference>
<dbReference type="GO" id="GO:0016477">
    <property type="term" value="P:cell migration"/>
    <property type="evidence" value="ECO:0007669"/>
    <property type="project" value="TreeGrafter"/>
</dbReference>
<dbReference type="PANTHER" id="PTHR24027">
    <property type="entry name" value="CADHERIN-23"/>
    <property type="match status" value="1"/>
</dbReference>
<evidence type="ECO:0000256" key="5">
    <source>
        <dbReference type="ARBA" id="ARBA00022889"/>
    </source>
</evidence>
<evidence type="ECO:0000313" key="11">
    <source>
        <dbReference type="Proteomes" id="UP000288216"/>
    </source>
</evidence>
<dbReference type="GO" id="GO:0016339">
    <property type="term" value="P:calcium-dependent cell-cell adhesion via plasma membrane cell adhesion molecules"/>
    <property type="evidence" value="ECO:0007669"/>
    <property type="project" value="TreeGrafter"/>
</dbReference>
<dbReference type="EMBL" id="BFAA01008840">
    <property type="protein sequence ID" value="GCB76635.1"/>
    <property type="molecule type" value="Genomic_DNA"/>
</dbReference>
<keyword evidence="6" id="KW-0472">Membrane</keyword>
<dbReference type="PROSITE" id="PS50268">
    <property type="entry name" value="CADHERIN_2"/>
    <property type="match status" value="1"/>
</dbReference>
<keyword evidence="11" id="KW-1185">Reference proteome</keyword>
<dbReference type="InterPro" id="IPR039808">
    <property type="entry name" value="Cadherin"/>
</dbReference>
<evidence type="ECO:0000259" key="9">
    <source>
        <dbReference type="PROSITE" id="PS50268"/>
    </source>
</evidence>
<dbReference type="Proteomes" id="UP000288216">
    <property type="component" value="Unassembled WGS sequence"/>
</dbReference>
<dbReference type="OrthoDB" id="6079678at2759"/>
<feature type="domain" description="Cadherin" evidence="9">
    <location>
        <begin position="84"/>
        <end position="134"/>
    </location>
</feature>
<dbReference type="FunFam" id="2.60.40.60:FF:000011">
    <property type="entry name" value="Cadherin 1"/>
    <property type="match status" value="1"/>
</dbReference>
<proteinExistence type="predicted"/>
<keyword evidence="5" id="KW-0130">Cell adhesion</keyword>
<dbReference type="GO" id="GO:0045296">
    <property type="term" value="F:cadherin binding"/>
    <property type="evidence" value="ECO:0007669"/>
    <property type="project" value="TreeGrafter"/>
</dbReference>
<keyword evidence="2" id="KW-1003">Cell membrane</keyword>
<evidence type="ECO:0000256" key="4">
    <source>
        <dbReference type="ARBA" id="ARBA00022837"/>
    </source>
</evidence>
<dbReference type="InterPro" id="IPR015919">
    <property type="entry name" value="Cadherin-like_sf"/>
</dbReference>
<dbReference type="PANTHER" id="PTHR24027:SF78">
    <property type="entry name" value="CADHERIN-LIKE PROTEIN 26"/>
    <property type="match status" value="1"/>
</dbReference>
<dbReference type="GO" id="GO:0007043">
    <property type="term" value="P:cell-cell junction assembly"/>
    <property type="evidence" value="ECO:0007669"/>
    <property type="project" value="TreeGrafter"/>
</dbReference>
<dbReference type="GO" id="GO:0005509">
    <property type="term" value="F:calcium ion binding"/>
    <property type="evidence" value="ECO:0007669"/>
    <property type="project" value="UniProtKB-UniRule"/>
</dbReference>
<evidence type="ECO:0000256" key="2">
    <source>
        <dbReference type="ARBA" id="ARBA00022475"/>
    </source>
</evidence>
<evidence type="ECO:0000256" key="8">
    <source>
        <dbReference type="PROSITE-ProRule" id="PRU00043"/>
    </source>
</evidence>
<dbReference type="GO" id="GO:0034332">
    <property type="term" value="P:adherens junction organization"/>
    <property type="evidence" value="ECO:0007669"/>
    <property type="project" value="TreeGrafter"/>
</dbReference>
<dbReference type="Gene3D" id="2.60.40.60">
    <property type="entry name" value="Cadherins"/>
    <property type="match status" value="1"/>
</dbReference>
<dbReference type="GO" id="GO:0000902">
    <property type="term" value="P:cell morphogenesis"/>
    <property type="evidence" value="ECO:0007669"/>
    <property type="project" value="TreeGrafter"/>
</dbReference>
<keyword evidence="3" id="KW-0677">Repeat</keyword>
<evidence type="ECO:0000256" key="1">
    <source>
        <dbReference type="ARBA" id="ARBA00004236"/>
    </source>
</evidence>
<dbReference type="CDD" id="cd11304">
    <property type="entry name" value="Cadherin_repeat"/>
    <property type="match status" value="1"/>
</dbReference>
<dbReference type="STRING" id="75743.A0A401PU58"/>
<gene>
    <name evidence="10" type="ORF">scyTo_0015525</name>
</gene>
<dbReference type="AlphaFoldDB" id="A0A401PU58"/>
<dbReference type="InterPro" id="IPR002126">
    <property type="entry name" value="Cadherin-like_dom"/>
</dbReference>
<dbReference type="GO" id="GO:0016342">
    <property type="term" value="C:catenin complex"/>
    <property type="evidence" value="ECO:0007669"/>
    <property type="project" value="TreeGrafter"/>
</dbReference>
<evidence type="ECO:0000256" key="7">
    <source>
        <dbReference type="ARBA" id="ARBA00023180"/>
    </source>
</evidence>
<dbReference type="GO" id="GO:0044331">
    <property type="term" value="P:cell-cell adhesion mediated by cadherin"/>
    <property type="evidence" value="ECO:0007669"/>
    <property type="project" value="TreeGrafter"/>
</dbReference>
<organism evidence="10 11">
    <name type="scientific">Scyliorhinus torazame</name>
    <name type="common">Cloudy catshark</name>
    <name type="synonym">Catulus torazame</name>
    <dbReference type="NCBI Taxonomy" id="75743"/>
    <lineage>
        <taxon>Eukaryota</taxon>
        <taxon>Metazoa</taxon>
        <taxon>Chordata</taxon>
        <taxon>Craniata</taxon>
        <taxon>Vertebrata</taxon>
        <taxon>Chondrichthyes</taxon>
        <taxon>Elasmobranchii</taxon>
        <taxon>Galeomorphii</taxon>
        <taxon>Galeoidea</taxon>
        <taxon>Carcharhiniformes</taxon>
        <taxon>Scyliorhinidae</taxon>
        <taxon>Scyliorhinus</taxon>
    </lineage>
</organism>
<comment type="subcellular location">
    <subcellularLocation>
        <location evidence="1">Cell membrane</location>
    </subcellularLocation>
</comment>
<dbReference type="GO" id="GO:0008013">
    <property type="term" value="F:beta-catenin binding"/>
    <property type="evidence" value="ECO:0007669"/>
    <property type="project" value="TreeGrafter"/>
</dbReference>
<evidence type="ECO:0000256" key="3">
    <source>
        <dbReference type="ARBA" id="ARBA00022737"/>
    </source>
</evidence>
<evidence type="ECO:0000256" key="6">
    <source>
        <dbReference type="ARBA" id="ARBA00023136"/>
    </source>
</evidence>
<accession>A0A401PU58</accession>